<name>A0ABQ8FND8_9FUNG</name>
<evidence type="ECO:0000259" key="6">
    <source>
        <dbReference type="SMART" id="SM00563"/>
    </source>
</evidence>
<dbReference type="EMBL" id="JAFCIX010000016">
    <property type="protein sequence ID" value="KAH6601213.1"/>
    <property type="molecule type" value="Genomic_DNA"/>
</dbReference>
<dbReference type="Pfam" id="PF16076">
    <property type="entry name" value="Acyltransf_C"/>
    <property type="match status" value="1"/>
</dbReference>
<dbReference type="Pfam" id="PF01553">
    <property type="entry name" value="Acyltransferase"/>
    <property type="match status" value="1"/>
</dbReference>
<dbReference type="InterPro" id="IPR002123">
    <property type="entry name" value="Plipid/glycerol_acylTrfase"/>
</dbReference>
<proteinExistence type="inferred from homology"/>
<evidence type="ECO:0000256" key="2">
    <source>
        <dbReference type="ARBA" id="ARBA00022679"/>
    </source>
</evidence>
<dbReference type="SUPFAM" id="SSF69593">
    <property type="entry name" value="Glycerol-3-phosphate (1)-acyltransferase"/>
    <property type="match status" value="1"/>
</dbReference>
<keyword evidence="2" id="KW-0808">Transferase</keyword>
<evidence type="ECO:0000313" key="7">
    <source>
        <dbReference type="EMBL" id="KAH6601213.1"/>
    </source>
</evidence>
<comment type="similarity">
    <text evidence="1">Belongs to the 1-acyl-sn-glycerol-3-phosphate acyltransferase family.</text>
</comment>
<keyword evidence="5" id="KW-1133">Transmembrane helix</keyword>
<accession>A0ABQ8FND8</accession>
<dbReference type="CDD" id="cd07990">
    <property type="entry name" value="LPLAT_LCLAT1-like"/>
    <property type="match status" value="1"/>
</dbReference>
<evidence type="ECO:0000256" key="4">
    <source>
        <dbReference type="SAM" id="MobiDB-lite"/>
    </source>
</evidence>
<keyword evidence="5" id="KW-0812">Transmembrane</keyword>
<organism evidence="7 8">
    <name type="scientific">Batrachochytrium salamandrivorans</name>
    <dbReference type="NCBI Taxonomy" id="1357716"/>
    <lineage>
        <taxon>Eukaryota</taxon>
        <taxon>Fungi</taxon>
        <taxon>Fungi incertae sedis</taxon>
        <taxon>Chytridiomycota</taxon>
        <taxon>Chytridiomycota incertae sedis</taxon>
        <taxon>Chytridiomycetes</taxon>
        <taxon>Rhizophydiales</taxon>
        <taxon>Rhizophydiales incertae sedis</taxon>
        <taxon>Batrachochytrium</taxon>
    </lineage>
</organism>
<reference evidence="7 8" key="1">
    <citation type="submission" date="2021-02" db="EMBL/GenBank/DDBJ databases">
        <title>Variation within the Batrachochytrium salamandrivorans European outbreak.</title>
        <authorList>
            <person name="Kelly M."/>
            <person name="Pasmans F."/>
            <person name="Shea T.P."/>
            <person name="Munoz J.F."/>
            <person name="Carranza S."/>
            <person name="Cuomo C.A."/>
            <person name="Martel A."/>
        </authorList>
    </citation>
    <scope>NUCLEOTIDE SEQUENCE [LARGE SCALE GENOMIC DNA]</scope>
    <source>
        <strain evidence="7 8">AMFP18/2</strain>
    </source>
</reference>
<dbReference type="PANTHER" id="PTHR10983:SF16">
    <property type="entry name" value="LYSOCARDIOLIPIN ACYLTRANSFERASE 1"/>
    <property type="match status" value="1"/>
</dbReference>
<feature type="domain" description="Phospholipid/glycerol acyltransferase" evidence="6">
    <location>
        <begin position="87"/>
        <end position="210"/>
    </location>
</feature>
<keyword evidence="5" id="KW-0472">Membrane</keyword>
<feature type="transmembrane region" description="Helical" evidence="5">
    <location>
        <begin position="117"/>
        <end position="140"/>
    </location>
</feature>
<dbReference type="InterPro" id="IPR032098">
    <property type="entry name" value="Acyltransf_C"/>
</dbReference>
<evidence type="ECO:0000313" key="8">
    <source>
        <dbReference type="Proteomes" id="UP001648503"/>
    </source>
</evidence>
<dbReference type="SMART" id="SM00563">
    <property type="entry name" value="PlsC"/>
    <property type="match status" value="1"/>
</dbReference>
<sequence length="357" mass="41216">MSAFNRIGYCFKACTLLSILLGCSLVINGIQLAALPLCVISRKYYRYSMRFTQRLFGSLLILITLFYAPVEIILTGDHAELCSDSTVVIMANHQIYTDWWYIWLVSWFRNSHGNLKIMLKESLCYIPVFGWGMMCFEFIFMGRKWSKDQRTLTSNLTRAKKDKLPLWFLVFPEGTVITEDTQLKSRAFAKKMDILDDPKHVLIPRSTGLRNSLELLRPDVEYLYDFTIAYSGLEVDDCPFDQYPASRVFFEGKGPKQVHIHIDRFKVSSIPGMSKDQTTSERKDAATSSQSIQHVGKPRMHGDDSNSDFSLWLRNRFMEKDNMMKQFHVNGKFPETTSKGVGGYKAHIVSYENWCET</sequence>
<dbReference type="Proteomes" id="UP001648503">
    <property type="component" value="Unassembled WGS sequence"/>
</dbReference>
<evidence type="ECO:0000256" key="3">
    <source>
        <dbReference type="ARBA" id="ARBA00023315"/>
    </source>
</evidence>
<evidence type="ECO:0000256" key="1">
    <source>
        <dbReference type="ARBA" id="ARBA00008655"/>
    </source>
</evidence>
<dbReference type="PANTHER" id="PTHR10983">
    <property type="entry name" value="1-ACYLGLYCEROL-3-PHOSPHATE ACYLTRANSFERASE-RELATED"/>
    <property type="match status" value="1"/>
</dbReference>
<protein>
    <recommendedName>
        <fullName evidence="6">Phospholipid/glycerol acyltransferase domain-containing protein</fullName>
    </recommendedName>
</protein>
<feature type="transmembrane region" description="Helical" evidence="5">
    <location>
        <begin position="51"/>
        <end position="70"/>
    </location>
</feature>
<feature type="transmembrane region" description="Helical" evidence="5">
    <location>
        <begin position="16"/>
        <end position="39"/>
    </location>
</feature>
<keyword evidence="3" id="KW-0012">Acyltransferase</keyword>
<comment type="caution">
    <text evidence="7">The sequence shown here is derived from an EMBL/GenBank/DDBJ whole genome shotgun (WGS) entry which is preliminary data.</text>
</comment>
<evidence type="ECO:0000256" key="5">
    <source>
        <dbReference type="SAM" id="Phobius"/>
    </source>
</evidence>
<feature type="region of interest" description="Disordered" evidence="4">
    <location>
        <begin position="270"/>
        <end position="304"/>
    </location>
</feature>
<gene>
    <name evidence="7" type="ORF">BASA50_001738</name>
</gene>
<dbReference type="PROSITE" id="PS51257">
    <property type="entry name" value="PROKAR_LIPOPROTEIN"/>
    <property type="match status" value="1"/>
</dbReference>
<keyword evidence="8" id="KW-1185">Reference proteome</keyword>